<accession>A0A415E7Z0</accession>
<dbReference type="Gene3D" id="1.10.3730.20">
    <property type="match status" value="1"/>
</dbReference>
<feature type="domain" description="EamA" evidence="8">
    <location>
        <begin position="13"/>
        <end position="143"/>
    </location>
</feature>
<evidence type="ECO:0000256" key="4">
    <source>
        <dbReference type="ARBA" id="ARBA00022692"/>
    </source>
</evidence>
<keyword evidence="4 7" id="KW-0812">Transmembrane</keyword>
<evidence type="ECO:0000256" key="7">
    <source>
        <dbReference type="SAM" id="Phobius"/>
    </source>
</evidence>
<sequence>MKERITDKKWFVYALVPLCALCWGFSYLGITVTLKSLEPIQLLAMRWTVSALIFLLLAACRVIKIQYKGKDIKLVLTVGILQPCIYSIFETVGVKLTTTSESSIFIATIPLMVLIIGSVILHKKNSRRTILAIIMAFAGVVICVAFSPNFSIGGKGLGYLILFCAVLTGAFYTYSSSKAAEQFDAVEVTFSISVMGGIFFNCVSFAMGYGLSGYRACLTDIKLLIGVLFLGICCSCLCYLIFNFVLGKLPTAIGTNLVTNSTTAVGVISGCVFAGDPFGWYTVAGVALTITGVCLSSLGNKELTEPAAEADAGPMAEIAEGK</sequence>
<dbReference type="OrthoDB" id="37139at2"/>
<dbReference type="GO" id="GO:0005886">
    <property type="term" value="C:plasma membrane"/>
    <property type="evidence" value="ECO:0007669"/>
    <property type="project" value="UniProtKB-SubCell"/>
</dbReference>
<keyword evidence="5 7" id="KW-1133">Transmembrane helix</keyword>
<feature type="transmembrane region" description="Helical" evidence="7">
    <location>
        <begin position="223"/>
        <end position="245"/>
    </location>
</feature>
<dbReference type="PANTHER" id="PTHR32322">
    <property type="entry name" value="INNER MEMBRANE TRANSPORTER"/>
    <property type="match status" value="1"/>
</dbReference>
<dbReference type="Proteomes" id="UP000284841">
    <property type="component" value="Unassembled WGS sequence"/>
</dbReference>
<feature type="transmembrane region" description="Helical" evidence="7">
    <location>
        <begin position="40"/>
        <end position="60"/>
    </location>
</feature>
<dbReference type="EMBL" id="QRMS01000001">
    <property type="protein sequence ID" value="RHJ89923.1"/>
    <property type="molecule type" value="Genomic_DNA"/>
</dbReference>
<feature type="transmembrane region" description="Helical" evidence="7">
    <location>
        <begin position="257"/>
        <end position="275"/>
    </location>
</feature>
<dbReference type="RefSeq" id="WP_067540974.1">
    <property type="nucleotide sequence ID" value="NZ_AP025567.1"/>
</dbReference>
<evidence type="ECO:0000256" key="6">
    <source>
        <dbReference type="ARBA" id="ARBA00023136"/>
    </source>
</evidence>
<feature type="transmembrane region" description="Helical" evidence="7">
    <location>
        <begin position="72"/>
        <end position="89"/>
    </location>
</feature>
<reference evidence="9 10" key="1">
    <citation type="submission" date="2018-08" db="EMBL/GenBank/DDBJ databases">
        <title>A genome reference for cultivated species of the human gut microbiota.</title>
        <authorList>
            <person name="Zou Y."/>
            <person name="Xue W."/>
            <person name="Luo G."/>
        </authorList>
    </citation>
    <scope>NUCLEOTIDE SEQUENCE [LARGE SCALE GENOMIC DNA]</scope>
    <source>
        <strain evidence="9 10">AM07-24</strain>
    </source>
</reference>
<feature type="transmembrane region" description="Helical" evidence="7">
    <location>
        <begin position="186"/>
        <end position="211"/>
    </location>
</feature>
<dbReference type="InterPro" id="IPR000620">
    <property type="entry name" value="EamA_dom"/>
</dbReference>
<feature type="domain" description="EamA" evidence="8">
    <location>
        <begin position="157"/>
        <end position="297"/>
    </location>
</feature>
<evidence type="ECO:0000256" key="5">
    <source>
        <dbReference type="ARBA" id="ARBA00022989"/>
    </source>
</evidence>
<evidence type="ECO:0000256" key="3">
    <source>
        <dbReference type="ARBA" id="ARBA00022475"/>
    </source>
</evidence>
<protein>
    <submittedName>
        <fullName evidence="9">DMT family transporter</fullName>
    </submittedName>
</protein>
<dbReference type="AlphaFoldDB" id="A0A415E7Z0"/>
<comment type="similarity">
    <text evidence="2">Belongs to the EamA transporter family.</text>
</comment>
<gene>
    <name evidence="9" type="ORF">DW099_05010</name>
</gene>
<evidence type="ECO:0000313" key="9">
    <source>
        <dbReference type="EMBL" id="RHJ89923.1"/>
    </source>
</evidence>
<name>A0A415E7Z0_9FIRM</name>
<dbReference type="GeneID" id="83005596"/>
<dbReference type="Pfam" id="PF00892">
    <property type="entry name" value="EamA"/>
    <property type="match status" value="2"/>
</dbReference>
<feature type="transmembrane region" description="Helical" evidence="7">
    <location>
        <begin position="156"/>
        <end position="174"/>
    </location>
</feature>
<dbReference type="SUPFAM" id="SSF103481">
    <property type="entry name" value="Multidrug resistance efflux transporter EmrE"/>
    <property type="match status" value="2"/>
</dbReference>
<comment type="caution">
    <text evidence="9">The sequence shown here is derived from an EMBL/GenBank/DDBJ whole genome shotgun (WGS) entry which is preliminary data.</text>
</comment>
<evidence type="ECO:0000313" key="10">
    <source>
        <dbReference type="Proteomes" id="UP000284841"/>
    </source>
</evidence>
<keyword evidence="3" id="KW-1003">Cell membrane</keyword>
<dbReference type="STRING" id="1776384.GCA_900086585_03290"/>
<keyword evidence="6 7" id="KW-0472">Membrane</keyword>
<feature type="transmembrane region" description="Helical" evidence="7">
    <location>
        <begin position="129"/>
        <end position="150"/>
    </location>
</feature>
<comment type="subcellular location">
    <subcellularLocation>
        <location evidence="1">Cell membrane</location>
        <topology evidence="1">Multi-pass membrane protein</topology>
    </subcellularLocation>
</comment>
<feature type="transmembrane region" description="Helical" evidence="7">
    <location>
        <begin position="281"/>
        <end position="298"/>
    </location>
</feature>
<feature type="transmembrane region" description="Helical" evidence="7">
    <location>
        <begin position="12"/>
        <end position="34"/>
    </location>
</feature>
<evidence type="ECO:0000256" key="2">
    <source>
        <dbReference type="ARBA" id="ARBA00007362"/>
    </source>
</evidence>
<keyword evidence="10" id="KW-1185">Reference proteome</keyword>
<dbReference type="PANTHER" id="PTHR32322:SF18">
    <property type="entry name" value="S-ADENOSYLMETHIONINE_S-ADENOSYLHOMOCYSTEINE TRANSPORTER"/>
    <property type="match status" value="1"/>
</dbReference>
<dbReference type="InterPro" id="IPR050638">
    <property type="entry name" value="AA-Vitamin_Transporters"/>
</dbReference>
<proteinExistence type="inferred from homology"/>
<feature type="transmembrane region" description="Helical" evidence="7">
    <location>
        <begin position="104"/>
        <end position="122"/>
    </location>
</feature>
<organism evidence="9 10">
    <name type="scientific">Emergencia timonensis</name>
    <dbReference type="NCBI Taxonomy" id="1776384"/>
    <lineage>
        <taxon>Bacteria</taxon>
        <taxon>Bacillati</taxon>
        <taxon>Bacillota</taxon>
        <taxon>Clostridia</taxon>
        <taxon>Peptostreptococcales</taxon>
        <taxon>Anaerovoracaceae</taxon>
        <taxon>Emergencia</taxon>
    </lineage>
</organism>
<evidence type="ECO:0000259" key="8">
    <source>
        <dbReference type="Pfam" id="PF00892"/>
    </source>
</evidence>
<dbReference type="InterPro" id="IPR037185">
    <property type="entry name" value="EmrE-like"/>
</dbReference>
<evidence type="ECO:0000256" key="1">
    <source>
        <dbReference type="ARBA" id="ARBA00004651"/>
    </source>
</evidence>